<dbReference type="PRINTS" id="PR00035">
    <property type="entry name" value="HTHGNTR"/>
</dbReference>
<dbReference type="PANTHER" id="PTHR43537">
    <property type="entry name" value="TRANSCRIPTIONAL REGULATOR, GNTR FAMILY"/>
    <property type="match status" value="1"/>
</dbReference>
<dbReference type="RefSeq" id="WP_275417950.1">
    <property type="nucleotide sequence ID" value="NZ_CP106878.1"/>
</dbReference>
<keyword evidence="1" id="KW-0805">Transcription regulation</keyword>
<dbReference type="CDD" id="cd07377">
    <property type="entry name" value="WHTH_GntR"/>
    <property type="match status" value="1"/>
</dbReference>
<dbReference type="AlphaFoldDB" id="A0A9E8LUY6"/>
<keyword evidence="6" id="KW-1185">Reference proteome</keyword>
<organism evidence="5 6">
    <name type="scientific">Fervidibacillus albus</name>
    <dbReference type="NCBI Taxonomy" id="2980026"/>
    <lineage>
        <taxon>Bacteria</taxon>
        <taxon>Bacillati</taxon>
        <taxon>Bacillota</taxon>
        <taxon>Bacilli</taxon>
        <taxon>Bacillales</taxon>
        <taxon>Bacillaceae</taxon>
        <taxon>Fervidibacillus</taxon>
    </lineage>
</organism>
<keyword evidence="2" id="KW-0238">DNA-binding</keyword>
<dbReference type="PROSITE" id="PS50949">
    <property type="entry name" value="HTH_GNTR"/>
    <property type="match status" value="1"/>
</dbReference>
<dbReference type="GO" id="GO:0003700">
    <property type="term" value="F:DNA-binding transcription factor activity"/>
    <property type="evidence" value="ECO:0007669"/>
    <property type="project" value="InterPro"/>
</dbReference>
<keyword evidence="3" id="KW-0804">Transcription</keyword>
<proteinExistence type="predicted"/>
<dbReference type="InterPro" id="IPR036388">
    <property type="entry name" value="WH-like_DNA-bd_sf"/>
</dbReference>
<evidence type="ECO:0000259" key="4">
    <source>
        <dbReference type="PROSITE" id="PS50949"/>
    </source>
</evidence>
<accession>A0A9E8LUY6</accession>
<reference evidence="5" key="1">
    <citation type="submission" date="2022-09" db="EMBL/GenBank/DDBJ databases">
        <title>Complete Genomes of Fervidibacillus albus and Fervidibacillus halotolerans isolated from tidal flat sediments.</title>
        <authorList>
            <person name="Kwon K.K."/>
            <person name="Yang S.-H."/>
            <person name="Park M.J."/>
            <person name="Oh H.-M."/>
        </authorList>
    </citation>
    <scope>NUCLEOTIDE SEQUENCE</scope>
    <source>
        <strain evidence="5">MEBiC13591</strain>
    </source>
</reference>
<evidence type="ECO:0000256" key="3">
    <source>
        <dbReference type="ARBA" id="ARBA00023163"/>
    </source>
</evidence>
<dbReference type="PANTHER" id="PTHR43537:SF54">
    <property type="entry name" value="TRANSCRIPTIONAL REGULATOR, GNTR FAMILY"/>
    <property type="match status" value="1"/>
</dbReference>
<dbReference type="Gene3D" id="1.10.10.10">
    <property type="entry name" value="Winged helix-like DNA-binding domain superfamily/Winged helix DNA-binding domain"/>
    <property type="match status" value="1"/>
</dbReference>
<dbReference type="Pfam" id="PF00392">
    <property type="entry name" value="GntR"/>
    <property type="match status" value="1"/>
</dbReference>
<evidence type="ECO:0000313" key="6">
    <source>
        <dbReference type="Proteomes" id="UP001164718"/>
    </source>
</evidence>
<evidence type="ECO:0000256" key="2">
    <source>
        <dbReference type="ARBA" id="ARBA00023125"/>
    </source>
</evidence>
<dbReference type="Proteomes" id="UP001164718">
    <property type="component" value="Chromosome"/>
</dbReference>
<dbReference type="KEGG" id="faf:OE104_02130"/>
<dbReference type="SUPFAM" id="SSF46785">
    <property type="entry name" value="Winged helix' DNA-binding domain"/>
    <property type="match status" value="1"/>
</dbReference>
<sequence length="200" mass="23558">MNEREKQTKVYLEIVKQIKNIIDEHQLSPGGKLPSERELAEQLQAGRSSVREALRALELLGLIETRRGEGTFIADFRNHRLVEILSGFILNNDQAKKDVSETKRMLERSAIHLLIDQKKRMDPLVFKDMDEHTYFQTMIEKTDNFLLLKIWRILSNFELSLQVKHTLKKDSYIQLIEAINEGNKEKVDRFFLHERTVLNR</sequence>
<name>A0A9E8LUY6_9BACI</name>
<feature type="domain" description="HTH gntR-type" evidence="4">
    <location>
        <begin position="8"/>
        <end position="76"/>
    </location>
</feature>
<protein>
    <submittedName>
        <fullName evidence="5">GntR family transcriptional regulator</fullName>
    </submittedName>
</protein>
<evidence type="ECO:0000313" key="5">
    <source>
        <dbReference type="EMBL" id="WAA10165.1"/>
    </source>
</evidence>
<dbReference type="EMBL" id="CP106878">
    <property type="protein sequence ID" value="WAA10165.1"/>
    <property type="molecule type" value="Genomic_DNA"/>
</dbReference>
<dbReference type="SMART" id="SM00345">
    <property type="entry name" value="HTH_GNTR"/>
    <property type="match status" value="1"/>
</dbReference>
<dbReference type="InterPro" id="IPR000524">
    <property type="entry name" value="Tscrpt_reg_HTH_GntR"/>
</dbReference>
<dbReference type="InterPro" id="IPR036390">
    <property type="entry name" value="WH_DNA-bd_sf"/>
</dbReference>
<dbReference type="GO" id="GO:0003677">
    <property type="term" value="F:DNA binding"/>
    <property type="evidence" value="ECO:0007669"/>
    <property type="project" value="UniProtKB-KW"/>
</dbReference>
<evidence type="ECO:0000256" key="1">
    <source>
        <dbReference type="ARBA" id="ARBA00023015"/>
    </source>
</evidence>
<gene>
    <name evidence="5" type="ORF">OE104_02130</name>
</gene>